<protein>
    <recommendedName>
        <fullName evidence="5">Release factor glutamine methyltransferase</fullName>
        <shortName evidence="5">RF MTase</shortName>
        <ecNumber evidence="5">2.1.1.297</ecNumber>
    </recommendedName>
    <alternativeName>
        <fullName evidence="5">N5-glutamine methyltransferase PrmC</fullName>
    </alternativeName>
    <alternativeName>
        <fullName evidence="5">Protein-(glutamine-N5) MTase PrmC</fullName>
    </alternativeName>
    <alternativeName>
        <fullName evidence="5">Protein-glutamine N-methyltransferase PrmC</fullName>
    </alternativeName>
</protein>
<dbReference type="Gene3D" id="1.10.8.10">
    <property type="entry name" value="DNA helicase RuvA subunit, C-terminal domain"/>
    <property type="match status" value="1"/>
</dbReference>
<comment type="caution">
    <text evidence="8">The sequence shown here is derived from an EMBL/GenBank/DDBJ whole genome shotgun (WGS) entry which is preliminary data.</text>
</comment>
<dbReference type="EC" id="2.1.1.297" evidence="5"/>
<dbReference type="GO" id="GO:0032259">
    <property type="term" value="P:methylation"/>
    <property type="evidence" value="ECO:0007669"/>
    <property type="project" value="UniProtKB-KW"/>
</dbReference>
<evidence type="ECO:0000313" key="8">
    <source>
        <dbReference type="EMBL" id="MDL5157092.1"/>
    </source>
</evidence>
<keyword evidence="1 5" id="KW-0489">Methyltransferase</keyword>
<accession>A0ABT7MAN6</accession>
<dbReference type="PROSITE" id="PS00092">
    <property type="entry name" value="N6_MTASE"/>
    <property type="match status" value="1"/>
</dbReference>
<evidence type="ECO:0000256" key="5">
    <source>
        <dbReference type="HAMAP-Rule" id="MF_02126"/>
    </source>
</evidence>
<comment type="catalytic activity">
    <reaction evidence="4 5">
        <text>L-glutaminyl-[peptide chain release factor] + S-adenosyl-L-methionine = N(5)-methyl-L-glutaminyl-[peptide chain release factor] + S-adenosyl-L-homocysteine + H(+)</text>
        <dbReference type="Rhea" id="RHEA:42896"/>
        <dbReference type="Rhea" id="RHEA-COMP:10271"/>
        <dbReference type="Rhea" id="RHEA-COMP:10272"/>
        <dbReference type="ChEBI" id="CHEBI:15378"/>
        <dbReference type="ChEBI" id="CHEBI:30011"/>
        <dbReference type="ChEBI" id="CHEBI:57856"/>
        <dbReference type="ChEBI" id="CHEBI:59789"/>
        <dbReference type="ChEBI" id="CHEBI:61891"/>
        <dbReference type="EC" id="2.1.1.297"/>
    </reaction>
</comment>
<dbReference type="CDD" id="cd02440">
    <property type="entry name" value="AdoMet_MTases"/>
    <property type="match status" value="1"/>
</dbReference>
<keyword evidence="3 5" id="KW-0949">S-adenosyl-L-methionine</keyword>
<dbReference type="InterPro" id="IPR050320">
    <property type="entry name" value="N5-glutamine_MTase"/>
</dbReference>
<dbReference type="NCBIfam" id="TIGR00536">
    <property type="entry name" value="hemK_fam"/>
    <property type="match status" value="1"/>
</dbReference>
<evidence type="ECO:0000256" key="3">
    <source>
        <dbReference type="ARBA" id="ARBA00022691"/>
    </source>
</evidence>
<dbReference type="PANTHER" id="PTHR18895">
    <property type="entry name" value="HEMK METHYLTRANSFERASE"/>
    <property type="match status" value="1"/>
</dbReference>
<gene>
    <name evidence="5 8" type="primary">prmC</name>
    <name evidence="8" type="ORF">QRT03_14075</name>
</gene>
<feature type="binding site" evidence="5">
    <location>
        <position position="189"/>
    </location>
    <ligand>
        <name>S-adenosyl-L-methionine</name>
        <dbReference type="ChEBI" id="CHEBI:59789"/>
    </ligand>
</feature>
<dbReference type="InterPro" id="IPR002052">
    <property type="entry name" value="DNA_methylase_N6_adenine_CS"/>
</dbReference>
<name>A0ABT7MAN6_9PSEU</name>
<dbReference type="InterPro" id="IPR007848">
    <property type="entry name" value="Small_mtfrase_dom"/>
</dbReference>
<dbReference type="PANTHER" id="PTHR18895:SF74">
    <property type="entry name" value="MTRF1L RELEASE FACTOR GLUTAMINE METHYLTRANSFERASE"/>
    <property type="match status" value="1"/>
</dbReference>
<dbReference type="SUPFAM" id="SSF53335">
    <property type="entry name" value="S-adenosyl-L-methionine-dependent methyltransferases"/>
    <property type="match status" value="1"/>
</dbReference>
<organism evidence="8 9">
    <name type="scientific">Actinomycetospora termitidis</name>
    <dbReference type="NCBI Taxonomy" id="3053470"/>
    <lineage>
        <taxon>Bacteria</taxon>
        <taxon>Bacillati</taxon>
        <taxon>Actinomycetota</taxon>
        <taxon>Actinomycetes</taxon>
        <taxon>Pseudonocardiales</taxon>
        <taxon>Pseudonocardiaceae</taxon>
        <taxon>Actinomycetospora</taxon>
    </lineage>
</organism>
<keyword evidence="9" id="KW-1185">Reference proteome</keyword>
<evidence type="ECO:0000259" key="6">
    <source>
        <dbReference type="Pfam" id="PF05175"/>
    </source>
</evidence>
<evidence type="ECO:0000256" key="1">
    <source>
        <dbReference type="ARBA" id="ARBA00022603"/>
    </source>
</evidence>
<dbReference type="InterPro" id="IPR004556">
    <property type="entry name" value="HemK-like"/>
</dbReference>
<dbReference type="Gene3D" id="3.40.50.150">
    <property type="entry name" value="Vaccinia Virus protein VP39"/>
    <property type="match status" value="1"/>
</dbReference>
<feature type="domain" description="Methyltransferase small" evidence="6">
    <location>
        <begin position="109"/>
        <end position="193"/>
    </location>
</feature>
<dbReference type="RefSeq" id="WP_286053496.1">
    <property type="nucleotide sequence ID" value="NZ_JASVWF010000003.1"/>
</dbReference>
<evidence type="ECO:0000256" key="4">
    <source>
        <dbReference type="ARBA" id="ARBA00048391"/>
    </source>
</evidence>
<evidence type="ECO:0000256" key="2">
    <source>
        <dbReference type="ARBA" id="ARBA00022679"/>
    </source>
</evidence>
<feature type="domain" description="Release factor glutamine methyltransferase N-terminal" evidence="7">
    <location>
        <begin position="13"/>
        <end position="77"/>
    </location>
</feature>
<sequence length="285" mass="29399">MGTTRVTRTRVAAAAVTLAEAGVASPRVDAELLAASVLGIPRTRLVLAPDLDDEASRRFDQLVDRRAAREPLQHLVGSAVLGPVSVGVGPGVFVPRPETELLLTEAVAALRATGEPRVVDLCTGSGALALAIATARPDAEVHAVEVDPEALAWAARNLADARVRLHEGDVTAPGTLAALDGTVDLVVANPPYVPEGTPVSAEVDHDPANAVFAGPDGLAVIRPLALTAARLLRPGGRLAVEHDESHAPEVLAVLEGAGFTELATRIDLTGRPRVAVGTRSLRSAP</sequence>
<evidence type="ECO:0000313" key="9">
    <source>
        <dbReference type="Proteomes" id="UP001231924"/>
    </source>
</evidence>
<dbReference type="InterPro" id="IPR040758">
    <property type="entry name" value="PrmC_N"/>
</dbReference>
<dbReference type="NCBIfam" id="TIGR03534">
    <property type="entry name" value="RF_mod_PrmC"/>
    <property type="match status" value="1"/>
</dbReference>
<comment type="caution">
    <text evidence="5">Lacks conserved residue(s) required for the propagation of feature annotation.</text>
</comment>
<dbReference type="EMBL" id="JASVWF010000003">
    <property type="protein sequence ID" value="MDL5157092.1"/>
    <property type="molecule type" value="Genomic_DNA"/>
</dbReference>
<dbReference type="GO" id="GO:0102559">
    <property type="term" value="F:peptide chain release factor N(5)-glutamine methyltransferase activity"/>
    <property type="evidence" value="ECO:0007669"/>
    <property type="project" value="UniProtKB-EC"/>
</dbReference>
<comment type="similarity">
    <text evidence="5">Belongs to the protein N5-glutamine methyltransferase family. PrmC subfamily.</text>
</comment>
<dbReference type="Pfam" id="PF05175">
    <property type="entry name" value="MTS"/>
    <property type="match status" value="1"/>
</dbReference>
<dbReference type="HAMAP" id="MF_02126">
    <property type="entry name" value="RF_methyltr_PrmC"/>
    <property type="match status" value="1"/>
</dbReference>
<proteinExistence type="inferred from homology"/>
<dbReference type="InterPro" id="IPR029063">
    <property type="entry name" value="SAM-dependent_MTases_sf"/>
</dbReference>
<keyword evidence="2 5" id="KW-0808">Transferase</keyword>
<dbReference type="InterPro" id="IPR019874">
    <property type="entry name" value="RF_methyltr_PrmC"/>
</dbReference>
<comment type="function">
    <text evidence="5">Methylates the class 1 translation termination release factors RF1/PrfA and RF2/PrfB on the glutamine residue of the universally conserved GGQ motif.</text>
</comment>
<evidence type="ECO:0000259" key="7">
    <source>
        <dbReference type="Pfam" id="PF17827"/>
    </source>
</evidence>
<feature type="binding site" evidence="5">
    <location>
        <begin position="189"/>
        <end position="192"/>
    </location>
    <ligand>
        <name>substrate</name>
    </ligand>
</feature>
<feature type="binding site" evidence="5">
    <location>
        <position position="145"/>
    </location>
    <ligand>
        <name>S-adenosyl-L-methionine</name>
        <dbReference type="ChEBI" id="CHEBI:59789"/>
    </ligand>
</feature>
<dbReference type="Pfam" id="PF17827">
    <property type="entry name" value="PrmC_N"/>
    <property type="match status" value="1"/>
</dbReference>
<reference evidence="8 9" key="1">
    <citation type="submission" date="2023-06" db="EMBL/GenBank/DDBJ databases">
        <title>Actinomycetospora Odt1-22.</title>
        <authorList>
            <person name="Supong K."/>
        </authorList>
    </citation>
    <scope>NUCLEOTIDE SEQUENCE [LARGE SCALE GENOMIC DNA]</scope>
    <source>
        <strain evidence="8 9">Odt1-22</strain>
    </source>
</reference>
<dbReference type="Proteomes" id="UP001231924">
    <property type="component" value="Unassembled WGS sequence"/>
</dbReference>